<name>A0ACC2N188_9HYME</name>
<proteinExistence type="predicted"/>
<dbReference type="Proteomes" id="UP001239111">
    <property type="component" value="Chromosome 4"/>
</dbReference>
<comment type="caution">
    <text evidence="1">The sequence shown here is derived from an EMBL/GenBank/DDBJ whole genome shotgun (WGS) entry which is preliminary data.</text>
</comment>
<keyword evidence="2" id="KW-1185">Reference proteome</keyword>
<dbReference type="EMBL" id="CM056744">
    <property type="protein sequence ID" value="KAJ8664518.1"/>
    <property type="molecule type" value="Genomic_DNA"/>
</dbReference>
<reference evidence="1" key="1">
    <citation type="submission" date="2023-04" db="EMBL/GenBank/DDBJ databases">
        <title>A chromosome-level genome assembly of the parasitoid wasp Eretmocerus hayati.</title>
        <authorList>
            <person name="Zhong Y."/>
            <person name="Liu S."/>
            <person name="Liu Y."/>
        </authorList>
    </citation>
    <scope>NUCLEOTIDE SEQUENCE</scope>
    <source>
        <strain evidence="1">ZJU_SS_LIU_2023</strain>
    </source>
</reference>
<gene>
    <name evidence="1" type="ORF">QAD02_006180</name>
</gene>
<sequence>MKVDNSQVECSFTQWYPHFNKNSLEAVTLTIPDDVCKYLEHDAFVLPVEATTNTLASNSEWSDGTAVDDEVDEGDEEQPTFPDFSKQIQDTIDEFGAVFVKSNWCSPSDATWVSATKTLKCSSLEDVYLLIKSSDRISKDLSSVRSCNDRSNLIKPCLVLKKWRDIDPCTEFRCFVVNRRLVGISQRDVSQYYKHIENEKYDIQRDIQTLFSEKIRDSFTLENYSFDVTRYKKDKVKIVDFGLLDDSVMKNTLFTMEEIKSDISETPEFRFIAEDMGIQPKNLRQFCIPKEINEFFQSTEGISMMDAIRKEVQEQRLEDSVDDQTNS</sequence>
<organism evidence="1 2">
    <name type="scientific">Eretmocerus hayati</name>
    <dbReference type="NCBI Taxonomy" id="131215"/>
    <lineage>
        <taxon>Eukaryota</taxon>
        <taxon>Metazoa</taxon>
        <taxon>Ecdysozoa</taxon>
        <taxon>Arthropoda</taxon>
        <taxon>Hexapoda</taxon>
        <taxon>Insecta</taxon>
        <taxon>Pterygota</taxon>
        <taxon>Neoptera</taxon>
        <taxon>Endopterygota</taxon>
        <taxon>Hymenoptera</taxon>
        <taxon>Apocrita</taxon>
        <taxon>Proctotrupomorpha</taxon>
        <taxon>Chalcidoidea</taxon>
        <taxon>Aphelinidae</taxon>
        <taxon>Aphelininae</taxon>
        <taxon>Eretmocerus</taxon>
    </lineage>
</organism>
<evidence type="ECO:0000313" key="2">
    <source>
        <dbReference type="Proteomes" id="UP001239111"/>
    </source>
</evidence>
<evidence type="ECO:0000313" key="1">
    <source>
        <dbReference type="EMBL" id="KAJ8664518.1"/>
    </source>
</evidence>
<protein>
    <submittedName>
        <fullName evidence="1">Uncharacterized protein</fullName>
    </submittedName>
</protein>
<accession>A0ACC2N188</accession>